<reference evidence="7 8" key="1">
    <citation type="submission" date="2013-10" db="EMBL/GenBank/DDBJ databases">
        <title>The Genome Sequence of Acinetobacter brisouii CIP 110357.</title>
        <authorList>
            <consortium name="The Broad Institute Genomics Platform"/>
            <consortium name="The Broad Institute Genome Sequencing Center for Infectious Disease"/>
            <person name="Cerqueira G."/>
            <person name="Feldgarden M."/>
            <person name="Courvalin P."/>
            <person name="Grillot-Courvalin C."/>
            <person name="Clermont D."/>
            <person name="Rocha E."/>
            <person name="Yoon E.-J."/>
            <person name="Nemec A."/>
            <person name="Young S.K."/>
            <person name="Zeng Q."/>
            <person name="Gargeya S."/>
            <person name="Fitzgerald M."/>
            <person name="Abouelleil A."/>
            <person name="Alvarado L."/>
            <person name="Berlin A.M."/>
            <person name="Chapman S.B."/>
            <person name="Gainer-Dewar J."/>
            <person name="Goldberg J."/>
            <person name="Gnerre S."/>
            <person name="Griggs A."/>
            <person name="Gujja S."/>
            <person name="Hansen M."/>
            <person name="Howarth C."/>
            <person name="Imamovic A."/>
            <person name="Ireland A."/>
            <person name="Larimer J."/>
            <person name="McCowan C."/>
            <person name="Murphy C."/>
            <person name="Pearson M."/>
            <person name="Poon T.W."/>
            <person name="Priest M."/>
            <person name="Roberts A."/>
            <person name="Saif S."/>
            <person name="Shea T."/>
            <person name="Sykes S."/>
            <person name="Wortman J."/>
            <person name="Nusbaum C."/>
            <person name="Birren B."/>
        </authorList>
    </citation>
    <scope>NUCLEOTIDE SEQUENCE [LARGE SCALE GENOMIC DNA]</scope>
    <source>
        <strain evidence="7 8">CIP 110357</strain>
    </source>
</reference>
<evidence type="ECO:0008006" key="9">
    <source>
        <dbReference type="Google" id="ProtNLM"/>
    </source>
</evidence>
<keyword evidence="8" id="KW-1185">Reference proteome</keyword>
<feature type="transmembrane region" description="Helical" evidence="6">
    <location>
        <begin position="183"/>
        <end position="201"/>
    </location>
</feature>
<evidence type="ECO:0000256" key="4">
    <source>
        <dbReference type="ARBA" id="ARBA00023136"/>
    </source>
</evidence>
<dbReference type="InterPro" id="IPR050368">
    <property type="entry name" value="ClC-type_chloride_channel"/>
</dbReference>
<evidence type="ECO:0000256" key="6">
    <source>
        <dbReference type="SAM" id="Phobius"/>
    </source>
</evidence>
<name>V2UTQ2_9GAMM</name>
<evidence type="ECO:0000313" key="7">
    <source>
        <dbReference type="EMBL" id="ESK51986.1"/>
    </source>
</evidence>
<organism evidence="7 8">
    <name type="scientific">Acinetobacter brisouii CIP 110357</name>
    <dbReference type="NCBI Taxonomy" id="1341683"/>
    <lineage>
        <taxon>Bacteria</taxon>
        <taxon>Pseudomonadati</taxon>
        <taxon>Pseudomonadota</taxon>
        <taxon>Gammaproteobacteria</taxon>
        <taxon>Moraxellales</taxon>
        <taxon>Moraxellaceae</taxon>
        <taxon>Acinetobacter</taxon>
    </lineage>
</organism>
<dbReference type="HOGENOM" id="CLU_015263_1_1_6"/>
<dbReference type="PANTHER" id="PTHR43427">
    <property type="entry name" value="CHLORIDE CHANNEL PROTEIN CLC-E"/>
    <property type="match status" value="1"/>
</dbReference>
<proteinExistence type="predicted"/>
<dbReference type="PATRIC" id="fig|1341683.3.peg.1070"/>
<dbReference type="EMBL" id="AYEU01000004">
    <property type="protein sequence ID" value="ESK51986.1"/>
    <property type="molecule type" value="Genomic_DNA"/>
</dbReference>
<feature type="transmembrane region" description="Helical" evidence="6">
    <location>
        <begin position="366"/>
        <end position="392"/>
    </location>
</feature>
<feature type="transmembrane region" description="Helical" evidence="6">
    <location>
        <begin position="146"/>
        <end position="171"/>
    </location>
</feature>
<evidence type="ECO:0000313" key="8">
    <source>
        <dbReference type="Proteomes" id="UP000018418"/>
    </source>
</evidence>
<keyword evidence="5" id="KW-0813">Transport</keyword>
<dbReference type="PANTHER" id="PTHR43427:SF12">
    <property type="entry name" value="CHLORIDE TRANSPORTER"/>
    <property type="match status" value="1"/>
</dbReference>
<feature type="transmembrane region" description="Helical" evidence="6">
    <location>
        <begin position="339"/>
        <end position="360"/>
    </location>
</feature>
<feature type="transmembrane region" description="Helical" evidence="6">
    <location>
        <begin position="50"/>
        <end position="70"/>
    </location>
</feature>
<dbReference type="OrthoDB" id="9767361at2"/>
<dbReference type="STRING" id="396323.VH98_06915"/>
<dbReference type="GO" id="GO:0016020">
    <property type="term" value="C:membrane"/>
    <property type="evidence" value="ECO:0007669"/>
    <property type="project" value="UniProtKB-SubCell"/>
</dbReference>
<protein>
    <recommendedName>
        <fullName evidence="9">Voltage-gated chloride channel protein</fullName>
    </recommendedName>
</protein>
<dbReference type="InterPro" id="IPR014743">
    <property type="entry name" value="Cl-channel_core"/>
</dbReference>
<feature type="transmembrane region" description="Helical" evidence="6">
    <location>
        <begin position="222"/>
        <end position="247"/>
    </location>
</feature>
<comment type="caution">
    <text evidence="7">The sequence shown here is derived from an EMBL/GenBank/DDBJ whole genome shotgun (WGS) entry which is preliminary data.</text>
</comment>
<evidence type="ECO:0000256" key="5">
    <source>
        <dbReference type="ARBA" id="ARBA00023303"/>
    </source>
</evidence>
<dbReference type="Gene3D" id="1.10.3080.10">
    <property type="entry name" value="Clc chloride channel"/>
    <property type="match status" value="1"/>
</dbReference>
<feature type="transmembrane region" description="Helical" evidence="6">
    <location>
        <begin position="259"/>
        <end position="277"/>
    </location>
</feature>
<gene>
    <name evidence="7" type="ORF">P255_01082</name>
</gene>
<keyword evidence="3 6" id="KW-1133">Transmembrane helix</keyword>
<evidence type="ECO:0000256" key="2">
    <source>
        <dbReference type="ARBA" id="ARBA00022692"/>
    </source>
</evidence>
<keyword evidence="4 6" id="KW-0472">Membrane</keyword>
<dbReference type="SUPFAM" id="SSF81340">
    <property type="entry name" value="Clc chloride channel"/>
    <property type="match status" value="1"/>
</dbReference>
<evidence type="ECO:0000256" key="3">
    <source>
        <dbReference type="ARBA" id="ARBA00022989"/>
    </source>
</evidence>
<dbReference type="Pfam" id="PF00654">
    <property type="entry name" value="Voltage_CLC"/>
    <property type="match status" value="1"/>
</dbReference>
<keyword evidence="5" id="KW-0407">Ion channel</keyword>
<dbReference type="GO" id="GO:0015108">
    <property type="term" value="F:chloride transmembrane transporter activity"/>
    <property type="evidence" value="ECO:0007669"/>
    <property type="project" value="InterPro"/>
</dbReference>
<comment type="subcellular location">
    <subcellularLocation>
        <location evidence="1">Membrane</location>
        <topology evidence="1">Multi-pass membrane protein</topology>
    </subcellularLocation>
</comment>
<sequence>MKIFPSSEYKQIIRYSLYWLVASTVIGLISGLASTLIFTCFDLATQVRTAYPWLIFFLPFVGLGIGFLFYRYGTPIERGTHLLIDEIHEPRSFIPKRMSPLIFFTAILTQFFGGSAGREAPAVQLSGALTDHIAQLLRVSKDNRKIFLISSIGSGFSAIFGLPLAGAIYGLEITALGSLRYSAVFPCFVSSIVAASVPEFFHILHPHRFYKIASFPEFNLSVILSLIVAGLIFGLVTRFFIVAIHTVGDLFAKYVTFMPFRPMLGGIIIMLLTLLAGHQHYNGLGIPTIIASFQMPLPMTDFINKTVFTAITLGSGFKGGEITPLFFVGTTLGNGLSQFLPLPLSLLAGLGLVSLFSGASKAPLTSIVLAIELFGTSISIYAVITCLLAYLFSGNCGLYRIHKPDYSEYK</sequence>
<dbReference type="Proteomes" id="UP000018418">
    <property type="component" value="Unassembled WGS sequence"/>
</dbReference>
<feature type="transmembrane region" description="Helical" evidence="6">
    <location>
        <begin position="12"/>
        <end position="38"/>
    </location>
</feature>
<dbReference type="RefSeq" id="WP_004901230.1">
    <property type="nucleotide sequence ID" value="NZ_BBTI01000008.1"/>
</dbReference>
<dbReference type="InterPro" id="IPR001807">
    <property type="entry name" value="ClC"/>
</dbReference>
<accession>V2UTQ2</accession>
<evidence type="ECO:0000256" key="1">
    <source>
        <dbReference type="ARBA" id="ARBA00004141"/>
    </source>
</evidence>
<keyword evidence="5" id="KW-0406">Ion transport</keyword>
<dbReference type="PRINTS" id="PR00762">
    <property type="entry name" value="CLCHANNEL"/>
</dbReference>
<keyword evidence="2 6" id="KW-0812">Transmembrane</keyword>
<dbReference type="AlphaFoldDB" id="V2UTQ2"/>